<dbReference type="Pfam" id="PF03793">
    <property type="entry name" value="PASTA"/>
    <property type="match status" value="2"/>
</dbReference>
<dbReference type="EMBL" id="LWHJ01000022">
    <property type="protein sequence ID" value="OAQ40613.1"/>
    <property type="molecule type" value="Genomic_DNA"/>
</dbReference>
<keyword evidence="1" id="KW-0812">Transmembrane</keyword>
<feature type="domain" description="PASTA" evidence="2">
    <location>
        <begin position="182"/>
        <end position="254"/>
    </location>
</feature>
<sequence length="255" mass="28051">MSKFFKYLATPVFRKNLIIAFAVISILIFTLFISLRFYTRHGEGKPVPDLKGLSIEKAVEILENEGFRYQVDSVFILDKAPGLVTEQDPDANTNVKDNRMIYLTIVSSQTPDVNFPDIENKTFIEAQAMLSNYGLKVGDTIYRSDIARDAVLEFTFAGQPLRIGQKVPKGSKINLVLGDGFGASEVELPNLVGLTLSEAMFSLKGASLTLGSITYEGAVKDSLSAVIKYQTPLYNPDSLIKVNIGTNINVVISNQ</sequence>
<proteinExistence type="predicted"/>
<comment type="caution">
    <text evidence="3">The sequence shown here is derived from an EMBL/GenBank/DDBJ whole genome shotgun (WGS) entry which is preliminary data.</text>
</comment>
<feature type="domain" description="PASTA" evidence="2">
    <location>
        <begin position="109"/>
        <end position="179"/>
    </location>
</feature>
<dbReference type="OrthoDB" id="9803895at2"/>
<dbReference type="PROSITE" id="PS51178">
    <property type="entry name" value="PASTA"/>
    <property type="match status" value="3"/>
</dbReference>
<name>A0A179DJL4_9SPHI</name>
<gene>
    <name evidence="3" type="ORF">A5893_06630</name>
</gene>
<keyword evidence="3" id="KW-0418">Kinase</keyword>
<feature type="domain" description="PASTA" evidence="2">
    <location>
        <begin position="44"/>
        <end position="107"/>
    </location>
</feature>
<keyword evidence="1" id="KW-1133">Transmembrane helix</keyword>
<evidence type="ECO:0000313" key="4">
    <source>
        <dbReference type="Proteomes" id="UP000078459"/>
    </source>
</evidence>
<dbReference type="GO" id="GO:0004674">
    <property type="term" value="F:protein serine/threonine kinase activity"/>
    <property type="evidence" value="ECO:0007669"/>
    <property type="project" value="UniProtKB-KW"/>
</dbReference>
<dbReference type="AlphaFoldDB" id="A0A179DJL4"/>
<dbReference type="RefSeq" id="WP_068821846.1">
    <property type="nucleotide sequence ID" value="NZ_LWHJ01000022.1"/>
</dbReference>
<dbReference type="Gene3D" id="3.30.10.20">
    <property type="match status" value="3"/>
</dbReference>
<dbReference type="SMART" id="SM00740">
    <property type="entry name" value="PASTA"/>
    <property type="match status" value="3"/>
</dbReference>
<feature type="transmembrane region" description="Helical" evidence="1">
    <location>
        <begin position="17"/>
        <end position="38"/>
    </location>
</feature>
<dbReference type="Proteomes" id="UP000078459">
    <property type="component" value="Unassembled WGS sequence"/>
</dbReference>
<protein>
    <submittedName>
        <fullName evidence="3">Serine/threonine protein kinase</fullName>
    </submittedName>
</protein>
<keyword evidence="4" id="KW-1185">Reference proteome</keyword>
<evidence type="ECO:0000256" key="1">
    <source>
        <dbReference type="SAM" id="Phobius"/>
    </source>
</evidence>
<reference evidence="3 4" key="2">
    <citation type="submission" date="2016-06" db="EMBL/GenBank/DDBJ databases">
        <title>Pedobacter psychrophilus sp. nov., isolated from Antarctic fragmentary rock.</title>
        <authorList>
            <person name="Svec P."/>
        </authorList>
    </citation>
    <scope>NUCLEOTIDE SEQUENCE [LARGE SCALE GENOMIC DNA]</scope>
    <source>
        <strain evidence="3 4">CCM 8644</strain>
    </source>
</reference>
<organism evidence="3 4">
    <name type="scientific">Pedobacter psychrophilus</name>
    <dbReference type="NCBI Taxonomy" id="1826909"/>
    <lineage>
        <taxon>Bacteria</taxon>
        <taxon>Pseudomonadati</taxon>
        <taxon>Bacteroidota</taxon>
        <taxon>Sphingobacteriia</taxon>
        <taxon>Sphingobacteriales</taxon>
        <taxon>Sphingobacteriaceae</taxon>
        <taxon>Pedobacter</taxon>
    </lineage>
</organism>
<dbReference type="SUPFAM" id="SSF54184">
    <property type="entry name" value="Penicillin-binding protein 2x (pbp-2x), c-terminal domain"/>
    <property type="match status" value="1"/>
</dbReference>
<dbReference type="STRING" id="1826909.A5893_06630"/>
<evidence type="ECO:0000313" key="3">
    <source>
        <dbReference type="EMBL" id="OAQ40613.1"/>
    </source>
</evidence>
<keyword evidence="3" id="KW-0808">Transferase</keyword>
<keyword evidence="1" id="KW-0472">Membrane</keyword>
<keyword evidence="3" id="KW-0723">Serine/threonine-protein kinase</keyword>
<accession>A0A179DJL4</accession>
<dbReference type="CDD" id="cd06577">
    <property type="entry name" value="PASTA_pknB"/>
    <property type="match status" value="3"/>
</dbReference>
<dbReference type="InterPro" id="IPR005543">
    <property type="entry name" value="PASTA_dom"/>
</dbReference>
<reference evidence="3 4" key="1">
    <citation type="submission" date="2016-04" db="EMBL/GenBank/DDBJ databases">
        <authorList>
            <person name="Evans L.H."/>
            <person name="Alamgir A."/>
            <person name="Owens N."/>
            <person name="Weber N.D."/>
            <person name="Virtaneva K."/>
            <person name="Barbian K."/>
            <person name="Babar A."/>
            <person name="Rosenke K."/>
        </authorList>
    </citation>
    <scope>NUCLEOTIDE SEQUENCE [LARGE SCALE GENOMIC DNA]</scope>
    <source>
        <strain evidence="3 4">CCM 8644</strain>
    </source>
</reference>
<evidence type="ECO:0000259" key="2">
    <source>
        <dbReference type="PROSITE" id="PS51178"/>
    </source>
</evidence>